<keyword evidence="5" id="KW-0793">Thylakoid</keyword>
<evidence type="ECO:0000256" key="2">
    <source>
        <dbReference type="ARBA" id="ARBA00022531"/>
    </source>
</evidence>
<dbReference type="GO" id="GO:0009654">
    <property type="term" value="C:photosystem II oxygen evolving complex"/>
    <property type="evidence" value="ECO:0007669"/>
    <property type="project" value="InterPro"/>
</dbReference>
<comment type="subunit">
    <text evidence="5">Part of the photosystem II complex.</text>
</comment>
<keyword evidence="8" id="KW-1185">Reference proteome</keyword>
<dbReference type="GO" id="GO:0031676">
    <property type="term" value="C:plasma membrane-derived thylakoid membrane"/>
    <property type="evidence" value="ECO:0007669"/>
    <property type="project" value="UniProtKB-SubCell"/>
</dbReference>
<dbReference type="PANTHER" id="PTHR34963">
    <property type="match status" value="1"/>
</dbReference>
<dbReference type="STRING" id="1188229.GlitD10_0084"/>
<dbReference type="HAMAP" id="MF_01370">
    <property type="entry name" value="PSII_Psb28"/>
    <property type="match status" value="1"/>
</dbReference>
<evidence type="ECO:0000313" key="8">
    <source>
        <dbReference type="Proteomes" id="UP000180235"/>
    </source>
</evidence>
<sequence length="113" mass="13024">MATIQFIRGLDEEAVPEVYLTRAKDGSNGTARFRFDQPKAFDRADASIGDITGMYLVDEEGELVTRDVNAKFLNGQPQAIEARYIMRSPAEWDRFMRFMERYSRNMGLEFNQA</sequence>
<evidence type="ECO:0000256" key="5">
    <source>
        <dbReference type="HAMAP-Rule" id="MF_01370"/>
    </source>
</evidence>
<name>A0A1J0A902_9CYAN</name>
<gene>
    <name evidence="5 7" type="primary">psb28</name>
    <name evidence="7" type="ORF">GlitD10_0084</name>
</gene>
<dbReference type="PANTHER" id="PTHR34963:SF2">
    <property type="entry name" value="PHOTOSYSTEM II REACTION CENTER PSB28 PROTEIN, CHLOROPLASTIC"/>
    <property type="match status" value="1"/>
</dbReference>
<dbReference type="InterPro" id="IPR005610">
    <property type="entry name" value="PSII_Psb28_class-1"/>
</dbReference>
<keyword evidence="3 5" id="KW-0472">Membrane</keyword>
<dbReference type="KEGG" id="glt:GlitD10_0084"/>
<proteinExistence type="inferred from homology"/>
<keyword evidence="4 5" id="KW-0604">Photosystem II</keyword>
<comment type="subcellular location">
    <subcellularLocation>
        <location evidence="5">Cellular thylakoid membrane</location>
        <topology evidence="5">Peripheral membrane protein</topology>
        <orientation evidence="5">Cytoplasmic side</orientation>
    </subcellularLocation>
    <subcellularLocation>
        <location evidence="1">Membrane</location>
        <topology evidence="1">Peripheral membrane protein</topology>
    </subcellularLocation>
</comment>
<evidence type="ECO:0000256" key="4">
    <source>
        <dbReference type="ARBA" id="ARBA00023276"/>
    </source>
</evidence>
<dbReference type="OrthoDB" id="559598at2"/>
<comment type="similarity">
    <text evidence="5 6">Belongs to the Psb28 family.</text>
</comment>
<evidence type="ECO:0000256" key="3">
    <source>
        <dbReference type="ARBA" id="ARBA00023136"/>
    </source>
</evidence>
<dbReference type="Proteomes" id="UP000180235">
    <property type="component" value="Chromosome"/>
</dbReference>
<organism evidence="7 8">
    <name type="scientific">Gloeomargarita lithophora Alchichica-D10</name>
    <dbReference type="NCBI Taxonomy" id="1188229"/>
    <lineage>
        <taxon>Bacteria</taxon>
        <taxon>Bacillati</taxon>
        <taxon>Cyanobacteriota</taxon>
        <taxon>Cyanophyceae</taxon>
        <taxon>Gloeomargaritales</taxon>
        <taxon>Gloeomargaritaceae</taxon>
        <taxon>Gloeomargarita</taxon>
    </lineage>
</organism>
<evidence type="ECO:0000313" key="7">
    <source>
        <dbReference type="EMBL" id="APB32385.1"/>
    </source>
</evidence>
<protein>
    <recommendedName>
        <fullName evidence="5 6">Photosystem II reaction center Psb28 protein</fullName>
    </recommendedName>
    <alternativeName>
        <fullName evidence="5">Photosystem II 13 kDa protein</fullName>
    </alternativeName>
    <alternativeName>
        <fullName evidence="5">Photosystem II reaction center W protein</fullName>
    </alternativeName>
</protein>
<dbReference type="InterPro" id="IPR038676">
    <property type="entry name" value="Psb28_c1_sf"/>
</dbReference>
<evidence type="ECO:0000256" key="1">
    <source>
        <dbReference type="ARBA" id="ARBA00004170"/>
    </source>
</evidence>
<dbReference type="RefSeq" id="WP_071453139.1">
    <property type="nucleotide sequence ID" value="NZ_CP017675.1"/>
</dbReference>
<dbReference type="Gene3D" id="2.40.30.220">
    <property type="entry name" value="Photosystem II Psb28"/>
    <property type="match status" value="1"/>
</dbReference>
<dbReference type="AlphaFoldDB" id="A0A1J0A902"/>
<keyword evidence="2 5" id="KW-0602">Photosynthesis</keyword>
<accession>A0A1J0A902</accession>
<evidence type="ECO:0000256" key="6">
    <source>
        <dbReference type="RuleBase" id="RU003509"/>
    </source>
</evidence>
<dbReference type="Pfam" id="PF03912">
    <property type="entry name" value="Psb28"/>
    <property type="match status" value="1"/>
</dbReference>
<dbReference type="EMBL" id="CP017675">
    <property type="protein sequence ID" value="APB32385.1"/>
    <property type="molecule type" value="Genomic_DNA"/>
</dbReference>
<dbReference type="GO" id="GO:0015979">
    <property type="term" value="P:photosynthesis"/>
    <property type="evidence" value="ECO:0007669"/>
    <property type="project" value="UniProtKB-UniRule"/>
</dbReference>
<reference evidence="7 8" key="1">
    <citation type="submission" date="2016-10" db="EMBL/GenBank/DDBJ databases">
        <title>Description of Gloeomargarita lithophora gen. nov., sp. nov., a thylakoid-bearing basal-branching cyanobacterium with intracellular carbonates, and proposal for Gloeomargaritales ord. nov.</title>
        <authorList>
            <person name="Moreira D."/>
            <person name="Tavera R."/>
            <person name="Benzerara K."/>
            <person name="Skouri-Panet F."/>
            <person name="Couradeau E."/>
            <person name="Gerard E."/>
            <person name="Loussert C."/>
            <person name="Novelo E."/>
            <person name="Zivanovic Y."/>
            <person name="Lopez-Garcia P."/>
        </authorList>
    </citation>
    <scope>NUCLEOTIDE SEQUENCE [LARGE SCALE GENOMIC DNA]</scope>
    <source>
        <strain evidence="7 8">D10</strain>
    </source>
</reference>
<dbReference type="NCBIfam" id="TIGR03047">
    <property type="entry name" value="PS_II_psb28"/>
    <property type="match status" value="1"/>
</dbReference>